<dbReference type="Proteomes" id="UP000005496">
    <property type="component" value="Unassembled WGS sequence"/>
</dbReference>
<comment type="caution">
    <text evidence="1">The sequence shown here is derived from an EMBL/GenBank/DDBJ whole genome shotgun (WGS) entry which is preliminary data.</text>
</comment>
<gene>
    <name evidence="1" type="ORF">Dthio_PD0777</name>
</gene>
<evidence type="ECO:0000313" key="2">
    <source>
        <dbReference type="Proteomes" id="UP000005496"/>
    </source>
</evidence>
<dbReference type="RefSeq" id="WP_008870795.1">
    <property type="nucleotide sequence ID" value="NZ_ACJN02000003.1"/>
</dbReference>
<dbReference type="InterPro" id="IPR013321">
    <property type="entry name" value="Arc_rbn_hlx_hlx"/>
</dbReference>
<protein>
    <submittedName>
        <fullName evidence="1">Transcriptional regulator, CopG family</fullName>
    </submittedName>
</protein>
<evidence type="ECO:0000313" key="1">
    <source>
        <dbReference type="EMBL" id="EFI33443.1"/>
    </source>
</evidence>
<dbReference type="OrthoDB" id="573914at2"/>
<dbReference type="EMBL" id="ACJN02000003">
    <property type="protein sequence ID" value="EFI33443.1"/>
    <property type="molecule type" value="Genomic_DNA"/>
</dbReference>
<proteinExistence type="predicted"/>
<dbReference type="SUPFAM" id="SSF47598">
    <property type="entry name" value="Ribbon-helix-helix"/>
    <property type="match status" value="1"/>
</dbReference>
<name>D6SRX7_9BACT</name>
<organism evidence="1 2">
    <name type="scientific">Desulfonatronospira thiodismutans ASO3-1</name>
    <dbReference type="NCBI Taxonomy" id="555779"/>
    <lineage>
        <taxon>Bacteria</taxon>
        <taxon>Pseudomonadati</taxon>
        <taxon>Thermodesulfobacteriota</taxon>
        <taxon>Desulfovibrionia</taxon>
        <taxon>Desulfovibrionales</taxon>
        <taxon>Desulfonatronovibrionaceae</taxon>
        <taxon>Desulfonatronospira</taxon>
    </lineage>
</organism>
<sequence length="72" mass="8435">MRSTLTISIPEDVRQELDRTSQEDGVSRSAIVQQSLRDYLFLRRFRDLRGRMVQKAAERGVFTDEDVFEKVS</sequence>
<keyword evidence="2" id="KW-1185">Reference proteome</keyword>
<dbReference type="CDD" id="cd21631">
    <property type="entry name" value="RHH_CopG_NikR-like"/>
    <property type="match status" value="1"/>
</dbReference>
<accession>D6SRX7</accession>
<dbReference type="AlphaFoldDB" id="D6SRX7"/>
<dbReference type="Gene3D" id="1.10.1220.10">
    <property type="entry name" value="Met repressor-like"/>
    <property type="match status" value="1"/>
</dbReference>
<dbReference type="InterPro" id="IPR010985">
    <property type="entry name" value="Ribbon_hlx_hlx"/>
</dbReference>
<dbReference type="GO" id="GO:0006355">
    <property type="term" value="P:regulation of DNA-templated transcription"/>
    <property type="evidence" value="ECO:0007669"/>
    <property type="project" value="InterPro"/>
</dbReference>
<reference evidence="1" key="1">
    <citation type="submission" date="2010-05" db="EMBL/GenBank/DDBJ databases">
        <title>The draft genome of Desulfonatronospira thiodismutans ASO3-1.</title>
        <authorList>
            <consortium name="US DOE Joint Genome Institute (JGI-PGF)"/>
            <person name="Lucas S."/>
            <person name="Copeland A."/>
            <person name="Lapidus A."/>
            <person name="Cheng J.-F."/>
            <person name="Bruce D."/>
            <person name="Goodwin L."/>
            <person name="Pitluck S."/>
            <person name="Chertkov O."/>
            <person name="Brettin T."/>
            <person name="Detter J.C."/>
            <person name="Han C."/>
            <person name="Land M.L."/>
            <person name="Hauser L."/>
            <person name="Kyrpides N."/>
            <person name="Mikhailova N."/>
            <person name="Muyzer G."/>
            <person name="Woyke T."/>
        </authorList>
    </citation>
    <scope>NUCLEOTIDE SEQUENCE [LARGE SCALE GENOMIC DNA]</scope>
    <source>
        <strain evidence="1">ASO3-1</strain>
    </source>
</reference>
<dbReference type="eggNOG" id="ENOG502ZRWH">
    <property type="taxonomic scope" value="Bacteria"/>
</dbReference>